<keyword evidence="1" id="KW-0472">Membrane</keyword>
<keyword evidence="1" id="KW-1133">Transmembrane helix</keyword>
<dbReference type="AlphaFoldDB" id="A0A0F9W080"/>
<protein>
    <submittedName>
        <fullName evidence="2">Uncharacterized protein</fullName>
    </submittedName>
</protein>
<dbReference type="EMBL" id="LAZR01000004">
    <property type="protein sequence ID" value="KKO10681.1"/>
    <property type="molecule type" value="Genomic_DNA"/>
</dbReference>
<proteinExistence type="predicted"/>
<evidence type="ECO:0000313" key="2">
    <source>
        <dbReference type="EMBL" id="KKO10681.1"/>
    </source>
</evidence>
<sequence>MIDQIYHESAGVLMFNTLAVTLFLALPAWTVFSASAL</sequence>
<keyword evidence="1" id="KW-0812">Transmembrane</keyword>
<accession>A0A0F9W080</accession>
<organism evidence="2">
    <name type="scientific">marine sediment metagenome</name>
    <dbReference type="NCBI Taxonomy" id="412755"/>
    <lineage>
        <taxon>unclassified sequences</taxon>
        <taxon>metagenomes</taxon>
        <taxon>ecological metagenomes</taxon>
    </lineage>
</organism>
<name>A0A0F9W080_9ZZZZ</name>
<feature type="transmembrane region" description="Helical" evidence="1">
    <location>
        <begin position="12"/>
        <end position="32"/>
    </location>
</feature>
<reference evidence="2" key="1">
    <citation type="journal article" date="2015" name="Nature">
        <title>Complex archaea that bridge the gap between prokaryotes and eukaryotes.</title>
        <authorList>
            <person name="Spang A."/>
            <person name="Saw J.H."/>
            <person name="Jorgensen S.L."/>
            <person name="Zaremba-Niedzwiedzka K."/>
            <person name="Martijn J."/>
            <person name="Lind A.E."/>
            <person name="van Eijk R."/>
            <person name="Schleper C."/>
            <person name="Guy L."/>
            <person name="Ettema T.J."/>
        </authorList>
    </citation>
    <scope>NUCLEOTIDE SEQUENCE</scope>
</reference>
<evidence type="ECO:0000256" key="1">
    <source>
        <dbReference type="SAM" id="Phobius"/>
    </source>
</evidence>
<gene>
    <name evidence="2" type="ORF">LCGC14_0021640</name>
</gene>
<comment type="caution">
    <text evidence="2">The sequence shown here is derived from an EMBL/GenBank/DDBJ whole genome shotgun (WGS) entry which is preliminary data.</text>
</comment>